<keyword evidence="2" id="KW-1185">Reference proteome</keyword>
<dbReference type="EMBL" id="CP023344">
    <property type="protein sequence ID" value="ATC63078.1"/>
    <property type="molecule type" value="Genomic_DNA"/>
</dbReference>
<protein>
    <submittedName>
        <fullName evidence="1">Uncharacterized protein</fullName>
    </submittedName>
</protein>
<dbReference type="AlphaFoldDB" id="A0A290QCM0"/>
<accession>A0A290QCM0</accession>
<evidence type="ECO:0000313" key="1">
    <source>
        <dbReference type="EMBL" id="ATC63078.1"/>
    </source>
</evidence>
<evidence type="ECO:0000313" key="2">
    <source>
        <dbReference type="Proteomes" id="UP000217265"/>
    </source>
</evidence>
<organism evidence="1 2">
    <name type="scientific">Nibricoccus aquaticus</name>
    <dbReference type="NCBI Taxonomy" id="2576891"/>
    <lineage>
        <taxon>Bacteria</taxon>
        <taxon>Pseudomonadati</taxon>
        <taxon>Verrucomicrobiota</taxon>
        <taxon>Opitutia</taxon>
        <taxon>Opitutales</taxon>
        <taxon>Opitutaceae</taxon>
        <taxon>Nibricoccus</taxon>
    </lineage>
</organism>
<dbReference type="Proteomes" id="UP000217265">
    <property type="component" value="Chromosome"/>
</dbReference>
<name>A0A290QCM0_9BACT</name>
<dbReference type="KEGG" id="vbh:CMV30_03405"/>
<proteinExistence type="predicted"/>
<gene>
    <name evidence="1" type="ORF">CMV30_03405</name>
</gene>
<reference evidence="1 2" key="1">
    <citation type="submission" date="2017-09" db="EMBL/GenBank/DDBJ databases">
        <title>Complete genome sequence of Verrucomicrobial strain HZ-65, isolated from freshwater.</title>
        <authorList>
            <person name="Choi A."/>
        </authorList>
    </citation>
    <scope>NUCLEOTIDE SEQUENCE [LARGE SCALE GENOMIC DNA]</scope>
    <source>
        <strain evidence="1 2">HZ-65</strain>
    </source>
</reference>
<sequence length="59" mass="6666">MSLPCSVIEEARASELAYGWVKRLCRTGSVRREKRAAHKAERKDADAQIELGGCRRFCV</sequence>